<organism evidence="1 2">
    <name type="scientific">Aspergillus indologenus CBS 114.80</name>
    <dbReference type="NCBI Taxonomy" id="1450541"/>
    <lineage>
        <taxon>Eukaryota</taxon>
        <taxon>Fungi</taxon>
        <taxon>Dikarya</taxon>
        <taxon>Ascomycota</taxon>
        <taxon>Pezizomycotina</taxon>
        <taxon>Eurotiomycetes</taxon>
        <taxon>Eurotiomycetidae</taxon>
        <taxon>Eurotiales</taxon>
        <taxon>Aspergillaceae</taxon>
        <taxon>Aspergillus</taxon>
        <taxon>Aspergillus subgen. Circumdati</taxon>
    </lineage>
</organism>
<accession>A0A2V5IAS0</accession>
<dbReference type="SUPFAM" id="SSF52047">
    <property type="entry name" value="RNI-like"/>
    <property type="match status" value="1"/>
</dbReference>
<keyword evidence="2" id="KW-1185">Reference proteome</keyword>
<protein>
    <submittedName>
        <fullName evidence="1">Uncharacterized protein</fullName>
    </submittedName>
</protein>
<reference evidence="1 2" key="1">
    <citation type="submission" date="2018-02" db="EMBL/GenBank/DDBJ databases">
        <title>The genomes of Aspergillus section Nigri reveals drivers in fungal speciation.</title>
        <authorList>
            <consortium name="DOE Joint Genome Institute"/>
            <person name="Vesth T.C."/>
            <person name="Nybo J."/>
            <person name="Theobald S."/>
            <person name="Brandl J."/>
            <person name="Frisvad J.C."/>
            <person name="Nielsen K.F."/>
            <person name="Lyhne E.K."/>
            <person name="Kogle M.E."/>
            <person name="Kuo A."/>
            <person name="Riley R."/>
            <person name="Clum A."/>
            <person name="Nolan M."/>
            <person name="Lipzen A."/>
            <person name="Salamov A."/>
            <person name="Henrissat B."/>
            <person name="Wiebenga A."/>
            <person name="De vries R.P."/>
            <person name="Grigoriev I.V."/>
            <person name="Mortensen U.H."/>
            <person name="Andersen M.R."/>
            <person name="Baker S.E."/>
        </authorList>
    </citation>
    <scope>NUCLEOTIDE SEQUENCE [LARGE SCALE GENOMIC DNA]</scope>
    <source>
        <strain evidence="1 2">CBS 114.80</strain>
    </source>
</reference>
<dbReference type="AlphaFoldDB" id="A0A2V5IAS0"/>
<name>A0A2V5IAS0_9EURO</name>
<dbReference type="Proteomes" id="UP000248817">
    <property type="component" value="Unassembled WGS sequence"/>
</dbReference>
<dbReference type="EMBL" id="KZ825494">
    <property type="protein sequence ID" value="PYI32242.1"/>
    <property type="molecule type" value="Genomic_DNA"/>
</dbReference>
<evidence type="ECO:0000313" key="1">
    <source>
        <dbReference type="EMBL" id="PYI32242.1"/>
    </source>
</evidence>
<gene>
    <name evidence="1" type="ORF">BP00DRAFT_414818</name>
</gene>
<proteinExistence type="predicted"/>
<sequence>MAITILDLPAEINAMIVSYVGEGRSHPITRGNFHVTSSALERYVVRGCLYGSDLANLRLVNKTFSVLASPLLFRYIDFCVGMGKEAAFRKFQAICRSRHAIHVRELVLTICHCPKDSKKKFEGFSEASKQQFEKELTAALSCLTNLETMQWVFWCFSSWCSENQHSILFEAVMRIDLLKLKNLYIVVFGLPNYPKLFPELTGASRERVKRLLRQIRCLWIDQYGHEFTHGDGYPSPGHDFTAWFVRALQHEVDRDPVSPPQGTMTAAQAHSFHLETIFLENIPVSLHVLRSLTTLARQTLKRVQLWRVIAYSCGWRDLLSLLNRLPHLTFFRLQGCRVTEETGNFAHTHIGAVDDVSLEDEFSEDKPADDMEPDIDLSGDVEVAVLEDIAFSRRFPMEMLPAFARLLRHVDVNRSAAGMRPLMEEFECKTRR</sequence>
<evidence type="ECO:0000313" key="2">
    <source>
        <dbReference type="Proteomes" id="UP000248817"/>
    </source>
</evidence>